<feature type="region of interest" description="Disordered" evidence="1">
    <location>
        <begin position="79"/>
        <end position="217"/>
    </location>
</feature>
<reference evidence="3" key="1">
    <citation type="submission" date="2016-07" db="EMBL/GenBank/DDBJ databases">
        <title>De novo transcriptome assembly of four accessions of the metal hyperaccumulator plant Noccaea caerulescens.</title>
        <authorList>
            <person name="Blande D."/>
            <person name="Halimaa P."/>
            <person name="Tervahauta A.I."/>
            <person name="Aarts M.G."/>
            <person name="Karenlampi S.O."/>
        </authorList>
    </citation>
    <scope>NUCLEOTIDE SEQUENCE</scope>
</reference>
<dbReference type="SMART" id="SM00799">
    <property type="entry name" value="DENN"/>
    <property type="match status" value="1"/>
</dbReference>
<dbReference type="InterPro" id="IPR037516">
    <property type="entry name" value="Tripartite_DENN"/>
</dbReference>
<dbReference type="PROSITE" id="PS50211">
    <property type="entry name" value="DENN"/>
    <property type="match status" value="1"/>
</dbReference>
<dbReference type="PANTHER" id="PTHR15288:SF0">
    <property type="entry name" value="UDENN DOMAIN-CONTAINING PROTEIN"/>
    <property type="match status" value="1"/>
</dbReference>
<dbReference type="Pfam" id="PF03456">
    <property type="entry name" value="uDENN"/>
    <property type="match status" value="1"/>
</dbReference>
<feature type="compositionally biased region" description="Basic and acidic residues" evidence="1">
    <location>
        <begin position="139"/>
        <end position="189"/>
    </location>
</feature>
<feature type="compositionally biased region" description="Basic and acidic residues" evidence="1">
    <location>
        <begin position="79"/>
        <end position="97"/>
    </location>
</feature>
<dbReference type="Gene3D" id="3.30.450.200">
    <property type="match status" value="1"/>
</dbReference>
<accession>A0A1J3FV50</accession>
<dbReference type="PANTHER" id="PTHR15288">
    <property type="entry name" value="DENN DOMAIN-CONTAINING PROTEIN 2"/>
    <property type="match status" value="1"/>
</dbReference>
<dbReference type="InterPro" id="IPR051942">
    <property type="entry name" value="DENN_domain_containing_2"/>
</dbReference>
<dbReference type="InterPro" id="IPR043153">
    <property type="entry name" value="DENN_C"/>
</dbReference>
<dbReference type="EMBL" id="GEVK01005161">
    <property type="protein sequence ID" value="JAU47671.1"/>
    <property type="molecule type" value="Transcribed_RNA"/>
</dbReference>
<feature type="domain" description="UDENN" evidence="2">
    <location>
        <begin position="455"/>
        <end position="1103"/>
    </location>
</feature>
<evidence type="ECO:0000313" key="3">
    <source>
        <dbReference type="EMBL" id="JAU47671.1"/>
    </source>
</evidence>
<protein>
    <submittedName>
        <fullName evidence="3">DENN domain-containing protein 5B</fullName>
    </submittedName>
</protein>
<organism evidence="3">
    <name type="scientific">Noccaea caerulescens</name>
    <name type="common">Alpine penny-cress</name>
    <name type="synonym">Thlaspi caerulescens</name>
    <dbReference type="NCBI Taxonomy" id="107243"/>
    <lineage>
        <taxon>Eukaryota</taxon>
        <taxon>Viridiplantae</taxon>
        <taxon>Streptophyta</taxon>
        <taxon>Embryophyta</taxon>
        <taxon>Tracheophyta</taxon>
        <taxon>Spermatophyta</taxon>
        <taxon>Magnoliopsida</taxon>
        <taxon>eudicotyledons</taxon>
        <taxon>Gunneridae</taxon>
        <taxon>Pentapetalae</taxon>
        <taxon>rosids</taxon>
        <taxon>malvids</taxon>
        <taxon>Brassicales</taxon>
        <taxon>Brassicaceae</taxon>
        <taxon>Coluteocarpeae</taxon>
        <taxon>Noccaea</taxon>
    </lineage>
</organism>
<evidence type="ECO:0000256" key="1">
    <source>
        <dbReference type="SAM" id="MobiDB-lite"/>
    </source>
</evidence>
<dbReference type="Gene3D" id="3.40.50.11500">
    <property type="match status" value="1"/>
</dbReference>
<name>A0A1J3FV50_NOCCA</name>
<feature type="compositionally biased region" description="Basic and acidic residues" evidence="1">
    <location>
        <begin position="120"/>
        <end position="130"/>
    </location>
</feature>
<dbReference type="AlphaFoldDB" id="A0A1J3FV50"/>
<dbReference type="InterPro" id="IPR001194">
    <property type="entry name" value="cDENN_dom"/>
</dbReference>
<sequence>MQGDVLAIHRGDGNRDDILRYSKKMDVEDDCGSEAFRDGDEDEWRASIRDEVEHEQNTLDMIRKVRSFKIDEVNTSCDERVPMSREEVGTPRRRNENGGEGQVMVERDGQRSLETSASLKDGENDQRSVLERSCSPRVDASEDKRDSLKASSEEEGGHESLKQGGHESLKQGEPLERVNRDVLERDEKLLGFVARDSEESGSSSPESDDLKDGPNTLSTEMKELDTELANGQAKADQLCHLKLGGTEEATGTCNRCETGDDNRLSGKDGEDDSSLMLREKDDEPQSLRCETQVDDTIVRKMEMREVTGEQDSPSCTPDAVKVAGETFQNVYFNGPVLPQSPSLGHRRSQSEMGTPGHRRTNSFQRLKTQMQKAWRGVSNLREDNRPTFNPEVLANQKRQWYQLHSSKALDQTKFKEPTSLFEHFIIVGLHPETDLKPVEEAFRRRKKWEMEMSRYEVADYRILRHRGPQFPILEPQILFKYPPGKKVAMRPKDLATFCFPGGVKARLLERTPSLSDLNELVYGQEHLGTDDSSFIFSFKVADDATLYGVCLHVSEIVQRPPGVLNTASPLHPSGGGSRFLVSAPRCYCLLTRVPFFELHFEMLNSMIAQERLKRITEFVSEMSLAAACHLPSISRMNDQMNGCVSSPRSNPDDWMASAIPVDGVMALTAAAAGLISDSDIASFAEPQSPDSVVTSDTSDLSQIKEIERDGRKVFHCCDDNSSEVFEKNLDTPERTPQSYENGHASPDITCADPRIQPIEGIESCESVFSSARSALSDEVDDLSNSENDFGDDLILEWAKEHNNDSLQLICGYHSLAIPSRGSEVVFHPLDHLQSIEYTRPPISALGVSEEYICSSDSSGINARLAAAEEAMGLSMWTTATVCRILSLETIMSLLAGVLLEKQIVVICPNLGVLSAIVLSLVPMIRPFQWQSLLLPVLPGRMFDFLEAPVPFLVGIHSKPIDWKVKTSSLILVNILNNQVKICNMPALPQRRELMAQLAPIHATLAQHSSTARRHPVYKCNEVQAEAATKFLRVMRDYMESLCSDLHSHTITSVQSNSDRVSLLLKDSFIDSFPGRDRPFVKLLVDTQLFSVLSDSRLSSFENERL</sequence>
<feature type="region of interest" description="Disordered" evidence="1">
    <location>
        <begin position="729"/>
        <end position="749"/>
    </location>
</feature>
<evidence type="ECO:0000259" key="2">
    <source>
        <dbReference type="PROSITE" id="PS50211"/>
    </source>
</evidence>
<dbReference type="Pfam" id="PF02141">
    <property type="entry name" value="DENN"/>
    <property type="match status" value="1"/>
</dbReference>
<feature type="compositionally biased region" description="Basic and acidic residues" evidence="1">
    <location>
        <begin position="257"/>
        <end position="268"/>
    </location>
</feature>
<gene>
    <name evidence="3" type="ORF">LC_TR9512_c0_g1_i1_g.33761</name>
</gene>
<feature type="region of interest" description="Disordered" evidence="1">
    <location>
        <begin position="337"/>
        <end position="359"/>
    </location>
</feature>
<proteinExistence type="predicted"/>
<feature type="region of interest" description="Disordered" evidence="1">
    <location>
        <begin position="249"/>
        <end position="287"/>
    </location>
</feature>
<dbReference type="InterPro" id="IPR005113">
    <property type="entry name" value="uDENN_dom"/>
</dbReference>